<name>W4VGQ3_9BACI</name>
<evidence type="ECO:0000313" key="3">
    <source>
        <dbReference type="Proteomes" id="UP000019102"/>
    </source>
</evidence>
<proteinExistence type="predicted"/>
<dbReference type="EMBL" id="BAVS01000004">
    <property type="protein sequence ID" value="GAE92397.1"/>
    <property type="molecule type" value="Genomic_DNA"/>
</dbReference>
<accession>W4VGQ3</accession>
<keyword evidence="1" id="KW-0472">Membrane</keyword>
<protein>
    <submittedName>
        <fullName evidence="2">Uncharacterized protein</fullName>
    </submittedName>
</protein>
<dbReference type="GO" id="GO:0016020">
    <property type="term" value="C:membrane"/>
    <property type="evidence" value="ECO:0007669"/>
    <property type="project" value="InterPro"/>
</dbReference>
<reference evidence="2 3" key="1">
    <citation type="journal article" date="2014" name="Genome Announc.">
        <title>Draft Genome Sequence of the Boron-Tolerant and Moderately Halotolerant Bacterium Gracilibacillus boraciitolerans JCM 21714T.</title>
        <authorList>
            <person name="Ahmed I."/>
            <person name="Oshima K."/>
            <person name="Suda W."/>
            <person name="Kitamura K."/>
            <person name="Iida T."/>
            <person name="Ohmori Y."/>
            <person name="Fujiwara T."/>
            <person name="Hattori M."/>
            <person name="Ohkuma M."/>
        </authorList>
    </citation>
    <scope>NUCLEOTIDE SEQUENCE [LARGE SCALE GENOMIC DNA]</scope>
    <source>
        <strain evidence="2 3">JCM 21714</strain>
    </source>
</reference>
<sequence length="79" mass="9202">MLTASIETNLDHIKRLLEEPDDLIIRNFAVLNSPHKCAIVYIEGLVDDTYVRNNIIEKIQQVTKKKSKFLTVVNFFLRN</sequence>
<keyword evidence="3" id="KW-1185">Reference proteome</keyword>
<organism evidence="2 3">
    <name type="scientific">Gracilibacillus boraciitolerans JCM 21714</name>
    <dbReference type="NCBI Taxonomy" id="1298598"/>
    <lineage>
        <taxon>Bacteria</taxon>
        <taxon>Bacillati</taxon>
        <taxon>Bacillota</taxon>
        <taxon>Bacilli</taxon>
        <taxon>Bacillales</taxon>
        <taxon>Bacillaceae</taxon>
        <taxon>Gracilibacillus</taxon>
    </lineage>
</organism>
<comment type="caution">
    <text evidence="2">The sequence shown here is derived from an EMBL/GenBank/DDBJ whole genome shotgun (WGS) entry which is preliminary data.</text>
</comment>
<dbReference type="Pfam" id="PF03323">
    <property type="entry name" value="GerA"/>
    <property type="match status" value="1"/>
</dbReference>
<dbReference type="InterPro" id="IPR004995">
    <property type="entry name" value="Spore_Ger"/>
</dbReference>
<dbReference type="GO" id="GO:0009847">
    <property type="term" value="P:spore germination"/>
    <property type="evidence" value="ECO:0007669"/>
    <property type="project" value="InterPro"/>
</dbReference>
<evidence type="ECO:0000313" key="2">
    <source>
        <dbReference type="EMBL" id="GAE92397.1"/>
    </source>
</evidence>
<dbReference type="Proteomes" id="UP000019102">
    <property type="component" value="Unassembled WGS sequence"/>
</dbReference>
<evidence type="ECO:0000256" key="1">
    <source>
        <dbReference type="ARBA" id="ARBA00023136"/>
    </source>
</evidence>
<gene>
    <name evidence="2" type="ORF">JCM21714_1391</name>
</gene>
<dbReference type="AlphaFoldDB" id="W4VGQ3"/>